<dbReference type="AlphaFoldDB" id="A0AAD5LNR4"/>
<organism evidence="2 3">
    <name type="scientific">Pythium insidiosum</name>
    <name type="common">Pythiosis disease agent</name>
    <dbReference type="NCBI Taxonomy" id="114742"/>
    <lineage>
        <taxon>Eukaryota</taxon>
        <taxon>Sar</taxon>
        <taxon>Stramenopiles</taxon>
        <taxon>Oomycota</taxon>
        <taxon>Peronosporomycetes</taxon>
        <taxon>Pythiales</taxon>
        <taxon>Pythiaceae</taxon>
        <taxon>Pythium</taxon>
    </lineage>
</organism>
<dbReference type="SUPFAM" id="SSF48452">
    <property type="entry name" value="TPR-like"/>
    <property type="match status" value="1"/>
</dbReference>
<dbReference type="EMBL" id="JAKCXM010000063">
    <property type="protein sequence ID" value="KAJ0404406.1"/>
    <property type="molecule type" value="Genomic_DNA"/>
</dbReference>
<sequence length="696" mass="76204">MTLEAQTFVDAHLGAVLAQFPDAVREALRDQFVASWLEPMTSELELVLRKRLTDDEVRHLLFAPTPTQYHHYATLLSLPSAETTAPAPWLPRLHKRFLALFCLKHAQTWSLVVEFCAQDGLQILCDLLGNTDAQVRAQAVDAFVQITSHAAFDWFDAPVGHQAQLLHAKLLALAAPGAGLLPRLIENAESYGLQRDRQAIEHDNEAATEIPRGATLVLLQLLAFFLSWLRKLHARDHKLRLSRGLLELLRDWPTRTRTPLDDEIELAQRVYDDFSRWPPLENATIHGGQAEAEAKAEAEAGQAVMVDVDVRTSPASASRAVFSRAAAMALIADAAATDDALDECIAACSDAVAADVATVDARVSRAQLWLAKAKRSVPPADHEVHAALADCDAVLAADPSNMDAWRCRLELLASRGLWAEAVEAVDAVLDQQDGEGRKASLLPEHVRFLEQERAELQRRAQEAETQDAGRRRALASRQAKMEAIAQRLLQRNASGSAPRATDNQTETADPSPSSESSYKGSPSQDVRAAPSAKDPLARFRAAPWRQRQQDHGVPRTSTPESVAVEAAMQARTFVRRAVRRRASRQQLEELVLKLTPARDVLAALESSLPDDLVLAVLETLVAARPSKREGDRQRRELLRSLLALPRLALLRDMADADIQRDLDRTIAAGKALVLDLGGSELAGDEASSLSGEATAA</sequence>
<comment type="caution">
    <text evidence="2">The sequence shown here is derived from an EMBL/GenBank/DDBJ whole genome shotgun (WGS) entry which is preliminary data.</text>
</comment>
<evidence type="ECO:0000256" key="1">
    <source>
        <dbReference type="SAM" id="MobiDB-lite"/>
    </source>
</evidence>
<keyword evidence="3" id="KW-1185">Reference proteome</keyword>
<dbReference type="Gene3D" id="1.25.40.10">
    <property type="entry name" value="Tetratricopeptide repeat domain"/>
    <property type="match status" value="1"/>
</dbReference>
<feature type="compositionally biased region" description="Basic and acidic residues" evidence="1">
    <location>
        <begin position="457"/>
        <end position="470"/>
    </location>
</feature>
<feature type="region of interest" description="Disordered" evidence="1">
    <location>
        <begin position="457"/>
        <end position="477"/>
    </location>
</feature>
<reference evidence="2" key="1">
    <citation type="submission" date="2021-12" db="EMBL/GenBank/DDBJ databases">
        <title>Prjna785345.</title>
        <authorList>
            <person name="Rujirawat T."/>
            <person name="Krajaejun T."/>
        </authorList>
    </citation>
    <scope>NUCLEOTIDE SEQUENCE</scope>
    <source>
        <strain evidence="2">Pi057C3</strain>
    </source>
</reference>
<accession>A0AAD5LNR4</accession>
<proteinExistence type="predicted"/>
<dbReference type="Proteomes" id="UP001209570">
    <property type="component" value="Unassembled WGS sequence"/>
</dbReference>
<name>A0AAD5LNR4_PYTIN</name>
<dbReference type="InterPro" id="IPR011990">
    <property type="entry name" value="TPR-like_helical_dom_sf"/>
</dbReference>
<feature type="region of interest" description="Disordered" evidence="1">
    <location>
        <begin position="489"/>
        <end position="533"/>
    </location>
</feature>
<gene>
    <name evidence="2" type="ORF">P43SY_007659</name>
</gene>
<evidence type="ECO:0000313" key="2">
    <source>
        <dbReference type="EMBL" id="KAJ0404406.1"/>
    </source>
</evidence>
<protein>
    <submittedName>
        <fullName evidence="2">Uncharacterized protein</fullName>
    </submittedName>
</protein>
<feature type="compositionally biased region" description="Low complexity" evidence="1">
    <location>
        <begin position="510"/>
        <end position="523"/>
    </location>
</feature>
<feature type="compositionally biased region" description="Polar residues" evidence="1">
    <location>
        <begin position="489"/>
        <end position="508"/>
    </location>
</feature>
<evidence type="ECO:0000313" key="3">
    <source>
        <dbReference type="Proteomes" id="UP001209570"/>
    </source>
</evidence>